<dbReference type="InterPro" id="IPR012319">
    <property type="entry name" value="FPG_cat"/>
</dbReference>
<keyword evidence="9" id="KW-0326">Glycosidase</keyword>
<keyword evidence="3" id="KW-0227">DNA damage</keyword>
<gene>
    <name evidence="12" type="ORF">CVIRNUC_002851</name>
</gene>
<keyword evidence="4" id="KW-0378">Hydrolase</keyword>
<feature type="region of interest" description="Disordered" evidence="10">
    <location>
        <begin position="292"/>
        <end position="417"/>
    </location>
</feature>
<dbReference type="GO" id="GO:0003906">
    <property type="term" value="F:DNA-(apurinic or apyrimidinic site) endonuclease activity"/>
    <property type="evidence" value="ECO:0007669"/>
    <property type="project" value="InterPro"/>
</dbReference>
<evidence type="ECO:0000256" key="4">
    <source>
        <dbReference type="ARBA" id="ARBA00022801"/>
    </source>
</evidence>
<comment type="catalytic activity">
    <reaction evidence="1">
        <text>Hydrolysis of DNA containing ring-opened 7-methylguanine residues, releasing 2,6-diamino-4-hydroxy-5-(N-methyl)formamidopyrimidine.</text>
        <dbReference type="EC" id="3.2.2.23"/>
    </reaction>
</comment>
<protein>
    <recommendedName>
        <fullName evidence="11">Formamidopyrimidine-DNA glycosylase catalytic domain-containing protein</fullName>
    </recommendedName>
</protein>
<accession>A0AAV1HYT8</accession>
<dbReference type="Pfam" id="PF21218">
    <property type="entry name" value="Fpg-like_C"/>
    <property type="match status" value="1"/>
</dbReference>
<dbReference type="GO" id="GO:0003684">
    <property type="term" value="F:damaged DNA binding"/>
    <property type="evidence" value="ECO:0007669"/>
    <property type="project" value="InterPro"/>
</dbReference>
<evidence type="ECO:0000256" key="6">
    <source>
        <dbReference type="ARBA" id="ARBA00023204"/>
    </source>
</evidence>
<dbReference type="Pfam" id="PF01149">
    <property type="entry name" value="Fapy_DNA_glyco"/>
    <property type="match status" value="1"/>
</dbReference>
<evidence type="ECO:0000256" key="10">
    <source>
        <dbReference type="SAM" id="MobiDB-lite"/>
    </source>
</evidence>
<dbReference type="PANTHER" id="PTHR22993:SF9">
    <property type="entry name" value="FORMAMIDOPYRIMIDINE-DNA GLYCOSYLASE"/>
    <property type="match status" value="1"/>
</dbReference>
<evidence type="ECO:0000256" key="9">
    <source>
        <dbReference type="ARBA" id="ARBA00023295"/>
    </source>
</evidence>
<feature type="compositionally biased region" description="Low complexity" evidence="10">
    <location>
        <begin position="307"/>
        <end position="319"/>
    </location>
</feature>
<dbReference type="SUPFAM" id="SSF46946">
    <property type="entry name" value="S13-like H2TH domain"/>
    <property type="match status" value="1"/>
</dbReference>
<comment type="similarity">
    <text evidence="2">Belongs to the FPG family.</text>
</comment>
<evidence type="ECO:0000256" key="8">
    <source>
        <dbReference type="ARBA" id="ARBA00023268"/>
    </source>
</evidence>
<keyword evidence="13" id="KW-1185">Reference proteome</keyword>
<evidence type="ECO:0000313" key="12">
    <source>
        <dbReference type="EMBL" id="CAK0761343.1"/>
    </source>
</evidence>
<organism evidence="12 13">
    <name type="scientific">Coccomyxa viridis</name>
    <dbReference type="NCBI Taxonomy" id="1274662"/>
    <lineage>
        <taxon>Eukaryota</taxon>
        <taxon>Viridiplantae</taxon>
        <taxon>Chlorophyta</taxon>
        <taxon>core chlorophytes</taxon>
        <taxon>Trebouxiophyceae</taxon>
        <taxon>Trebouxiophyceae incertae sedis</taxon>
        <taxon>Coccomyxaceae</taxon>
        <taxon>Coccomyxa</taxon>
    </lineage>
</organism>
<evidence type="ECO:0000256" key="3">
    <source>
        <dbReference type="ARBA" id="ARBA00022763"/>
    </source>
</evidence>
<name>A0AAV1HYT8_9CHLO</name>
<dbReference type="InterPro" id="IPR015886">
    <property type="entry name" value="H2TH_FPG"/>
</dbReference>
<dbReference type="SUPFAM" id="SSF81624">
    <property type="entry name" value="N-terminal domain of MutM-like DNA repair proteins"/>
    <property type="match status" value="1"/>
</dbReference>
<keyword evidence="8" id="KW-0511">Multifunctional enzyme</keyword>
<dbReference type="GO" id="GO:0008534">
    <property type="term" value="F:oxidized purine nucleobase lesion DNA N-glycosylase activity"/>
    <property type="evidence" value="ECO:0007669"/>
    <property type="project" value="UniProtKB-EC"/>
</dbReference>
<evidence type="ECO:0000256" key="7">
    <source>
        <dbReference type="ARBA" id="ARBA00023239"/>
    </source>
</evidence>
<dbReference type="FunFam" id="1.10.8.50:FF:000009">
    <property type="entry name" value="Formamidopyrimidine-DNA glycosylase"/>
    <property type="match status" value="1"/>
</dbReference>
<dbReference type="PROSITE" id="PS51068">
    <property type="entry name" value="FPG_CAT"/>
    <property type="match status" value="1"/>
</dbReference>
<dbReference type="Pfam" id="PF06831">
    <property type="entry name" value="H2TH"/>
    <property type="match status" value="1"/>
</dbReference>
<keyword evidence="6" id="KW-0234">DNA repair</keyword>
<dbReference type="Gene3D" id="1.10.8.50">
    <property type="match status" value="1"/>
</dbReference>
<feature type="domain" description="Formamidopyrimidine-DNA glycosylase catalytic" evidence="11">
    <location>
        <begin position="2"/>
        <end position="129"/>
    </location>
</feature>
<evidence type="ECO:0000259" key="11">
    <source>
        <dbReference type="PROSITE" id="PS51068"/>
    </source>
</evidence>
<dbReference type="GO" id="GO:0005634">
    <property type="term" value="C:nucleus"/>
    <property type="evidence" value="ECO:0007669"/>
    <property type="project" value="TreeGrafter"/>
</dbReference>
<dbReference type="Gene3D" id="3.20.190.10">
    <property type="entry name" value="MutM-like, N-terminal"/>
    <property type="match status" value="1"/>
</dbReference>
<dbReference type="AlphaFoldDB" id="A0AAV1HYT8"/>
<reference evidence="12 13" key="1">
    <citation type="submission" date="2023-10" db="EMBL/GenBank/DDBJ databases">
        <authorList>
            <person name="Maclean D."/>
            <person name="Macfadyen A."/>
        </authorList>
    </citation>
    <scope>NUCLEOTIDE SEQUENCE [LARGE SCALE GENOMIC DNA]</scope>
</reference>
<feature type="compositionally biased region" description="Basic residues" evidence="10">
    <location>
        <begin position="407"/>
        <end position="417"/>
    </location>
</feature>
<dbReference type="SMART" id="SM01232">
    <property type="entry name" value="H2TH"/>
    <property type="match status" value="1"/>
</dbReference>
<keyword evidence="5" id="KW-0238">DNA-binding</keyword>
<dbReference type="GO" id="GO:0006284">
    <property type="term" value="P:base-excision repair"/>
    <property type="evidence" value="ECO:0007669"/>
    <property type="project" value="InterPro"/>
</dbReference>
<dbReference type="InterPro" id="IPR010979">
    <property type="entry name" value="Ribosomal_uS13-like_H2TH"/>
</dbReference>
<dbReference type="InterPro" id="IPR049332">
    <property type="entry name" value="Fpg-like_C"/>
</dbReference>
<dbReference type="PANTHER" id="PTHR22993">
    <property type="entry name" value="FORMAMIDOPYRIMIDINE-DNA GLYCOSYLASE"/>
    <property type="match status" value="1"/>
</dbReference>
<evidence type="ECO:0000313" key="13">
    <source>
        <dbReference type="Proteomes" id="UP001314263"/>
    </source>
</evidence>
<dbReference type="GO" id="GO:0008270">
    <property type="term" value="F:zinc ion binding"/>
    <property type="evidence" value="ECO:0007669"/>
    <property type="project" value="InterPro"/>
</dbReference>
<dbReference type="Proteomes" id="UP001314263">
    <property type="component" value="Unassembled WGS sequence"/>
</dbReference>
<feature type="compositionally biased region" description="Basic and acidic residues" evidence="10">
    <location>
        <begin position="335"/>
        <end position="366"/>
    </location>
</feature>
<comment type="caution">
    <text evidence="12">The sequence shown here is derived from an EMBL/GenBank/DDBJ whole genome shotgun (WGS) entry which is preliminary data.</text>
</comment>
<keyword evidence="7" id="KW-0456">Lyase</keyword>
<dbReference type="SMART" id="SM00898">
    <property type="entry name" value="Fapy_DNA_glyco"/>
    <property type="match status" value="1"/>
</dbReference>
<dbReference type="GO" id="GO:0016829">
    <property type="term" value="F:lyase activity"/>
    <property type="evidence" value="ECO:0007669"/>
    <property type="project" value="UniProtKB-KW"/>
</dbReference>
<feature type="compositionally biased region" description="Basic and acidic residues" evidence="10">
    <location>
        <begin position="378"/>
        <end position="390"/>
    </location>
</feature>
<proteinExistence type="inferred from homology"/>
<sequence>MPELPEVEAARVLVETNCSGHVIEKAVCSDDDKVIEGVAPGELQKMLTGRKLLRACRKGKHMWMELDGGAPALMFHFGMTGFCAIQGIPIIQYVNARARTDDWPPKYCKIILEFEGGLKLAFCDPRRFGRIRLQEDPANNEPISKLGFDPVLEMISLEDLTARLAAQRRAIKTVILDQSFSAGVGNWVADEILHQARIHPEQKANSLGGDQVAALHHQMQDVLKIAVEAGADSEKYPVSWIFHQKWESRGKGPKPKLDGKPIEYITVGGRTSAFVPALQKIPAGAAKAAESAAKGKGGKQNAEGGTKPAKASKAAAPRGGPRGKARPAAAEQEDESKVEMSNDLGEKKDKQPDGAGDKPVRKERALKGKPSSAAAVKETPDEKDVGEHTKGSRKAPAAAAATDKGEKRAKKAAKLGS</sequence>
<dbReference type="CDD" id="cd08972">
    <property type="entry name" value="PF_Nei_N"/>
    <property type="match status" value="1"/>
</dbReference>
<dbReference type="InterPro" id="IPR035937">
    <property type="entry name" value="FPG_N"/>
</dbReference>
<evidence type="ECO:0000256" key="5">
    <source>
        <dbReference type="ARBA" id="ARBA00023125"/>
    </source>
</evidence>
<dbReference type="EMBL" id="CAUYUE010000004">
    <property type="protein sequence ID" value="CAK0761343.1"/>
    <property type="molecule type" value="Genomic_DNA"/>
</dbReference>
<evidence type="ECO:0000256" key="2">
    <source>
        <dbReference type="ARBA" id="ARBA00009409"/>
    </source>
</evidence>
<evidence type="ECO:0000256" key="1">
    <source>
        <dbReference type="ARBA" id="ARBA00001668"/>
    </source>
</evidence>